<dbReference type="AlphaFoldDB" id="A0A7W6C0L1"/>
<dbReference type="RefSeq" id="WP_090965253.1">
    <property type="nucleotide sequence ID" value="NZ_FOOA01000017.1"/>
</dbReference>
<evidence type="ECO:0000256" key="1">
    <source>
        <dbReference type="ARBA" id="ARBA00023015"/>
    </source>
</evidence>
<dbReference type="InterPro" id="IPR036388">
    <property type="entry name" value="WH-like_DNA-bd_sf"/>
</dbReference>
<dbReference type="PANTHER" id="PTHR44846">
    <property type="entry name" value="MANNOSYL-D-GLYCERATE TRANSPORT/METABOLISM SYSTEM REPRESSOR MNGR-RELATED"/>
    <property type="match status" value="1"/>
</dbReference>
<dbReference type="InterPro" id="IPR000524">
    <property type="entry name" value="Tscrpt_reg_HTH_GntR"/>
</dbReference>
<dbReference type="SUPFAM" id="SSF46785">
    <property type="entry name" value="Winged helix' DNA-binding domain"/>
    <property type="match status" value="1"/>
</dbReference>
<feature type="domain" description="HTH gntR-type" evidence="4">
    <location>
        <begin position="15"/>
        <end position="83"/>
    </location>
</feature>
<accession>A0A7W6C0L1</accession>
<sequence>MSALLKAGALPEGEGPLYLRLQALIRGAVEGGELRPTDALPSERDLAEAFSVSRVTVRKALTGLVEEGVVEQRQGSGTFVSGGHRKLQQGLSHLTSFSADMATRGRRTTSDWLLRALERVTPVEAMQLALSPGDLVCRIHRLRRADGKPLAIERACVPATILPDPALVETSLYAAMRAAGRHPVRALQRITAANLDADEAALLDVAPGTAALSITRVSFDEEGRPVELTQSQYRGDAYDFVAELSLSEQGTP</sequence>
<organism evidence="5 6">
    <name type="scientific">Aureimonas phyllosphaerae</name>
    <dbReference type="NCBI Taxonomy" id="1166078"/>
    <lineage>
        <taxon>Bacteria</taxon>
        <taxon>Pseudomonadati</taxon>
        <taxon>Pseudomonadota</taxon>
        <taxon>Alphaproteobacteria</taxon>
        <taxon>Hyphomicrobiales</taxon>
        <taxon>Aurantimonadaceae</taxon>
        <taxon>Aureimonas</taxon>
    </lineage>
</organism>
<evidence type="ECO:0000313" key="6">
    <source>
        <dbReference type="Proteomes" id="UP000531216"/>
    </source>
</evidence>
<dbReference type="InterPro" id="IPR028978">
    <property type="entry name" value="Chorismate_lyase_/UTRA_dom_sf"/>
</dbReference>
<dbReference type="CDD" id="cd07377">
    <property type="entry name" value="WHTH_GntR"/>
    <property type="match status" value="1"/>
</dbReference>
<dbReference type="GO" id="GO:0045892">
    <property type="term" value="P:negative regulation of DNA-templated transcription"/>
    <property type="evidence" value="ECO:0007669"/>
    <property type="project" value="TreeGrafter"/>
</dbReference>
<dbReference type="EMBL" id="JACIDO010000007">
    <property type="protein sequence ID" value="MBB3937196.1"/>
    <property type="molecule type" value="Genomic_DNA"/>
</dbReference>
<name>A0A7W6C0L1_9HYPH</name>
<dbReference type="GO" id="GO:0003700">
    <property type="term" value="F:DNA-binding transcription factor activity"/>
    <property type="evidence" value="ECO:0007669"/>
    <property type="project" value="InterPro"/>
</dbReference>
<dbReference type="SMART" id="SM00345">
    <property type="entry name" value="HTH_GNTR"/>
    <property type="match status" value="1"/>
</dbReference>
<dbReference type="Pfam" id="PF00392">
    <property type="entry name" value="GntR"/>
    <property type="match status" value="1"/>
</dbReference>
<dbReference type="PROSITE" id="PS50949">
    <property type="entry name" value="HTH_GNTR"/>
    <property type="match status" value="1"/>
</dbReference>
<dbReference type="PRINTS" id="PR00035">
    <property type="entry name" value="HTHGNTR"/>
</dbReference>
<evidence type="ECO:0000259" key="4">
    <source>
        <dbReference type="PROSITE" id="PS50949"/>
    </source>
</evidence>
<reference evidence="5 6" key="1">
    <citation type="submission" date="2020-08" db="EMBL/GenBank/DDBJ databases">
        <title>Genomic Encyclopedia of Type Strains, Phase IV (KMG-IV): sequencing the most valuable type-strain genomes for metagenomic binning, comparative biology and taxonomic classification.</title>
        <authorList>
            <person name="Goeker M."/>
        </authorList>
    </citation>
    <scope>NUCLEOTIDE SEQUENCE [LARGE SCALE GENOMIC DNA]</scope>
    <source>
        <strain evidence="5 6">DSM 25024</strain>
    </source>
</reference>
<dbReference type="Proteomes" id="UP000531216">
    <property type="component" value="Unassembled WGS sequence"/>
</dbReference>
<dbReference type="Pfam" id="PF07702">
    <property type="entry name" value="UTRA"/>
    <property type="match status" value="1"/>
</dbReference>
<proteinExistence type="predicted"/>
<comment type="caution">
    <text evidence="5">The sequence shown here is derived from an EMBL/GenBank/DDBJ whole genome shotgun (WGS) entry which is preliminary data.</text>
</comment>
<keyword evidence="3" id="KW-0804">Transcription</keyword>
<dbReference type="SMART" id="SM00866">
    <property type="entry name" value="UTRA"/>
    <property type="match status" value="1"/>
</dbReference>
<dbReference type="GO" id="GO:0003677">
    <property type="term" value="F:DNA binding"/>
    <property type="evidence" value="ECO:0007669"/>
    <property type="project" value="UniProtKB-KW"/>
</dbReference>
<keyword evidence="6" id="KW-1185">Reference proteome</keyword>
<dbReference type="OrthoDB" id="7173258at2"/>
<dbReference type="Gene3D" id="3.40.1410.10">
    <property type="entry name" value="Chorismate lyase-like"/>
    <property type="match status" value="1"/>
</dbReference>
<dbReference type="SUPFAM" id="SSF64288">
    <property type="entry name" value="Chorismate lyase-like"/>
    <property type="match status" value="1"/>
</dbReference>
<keyword evidence="2" id="KW-0238">DNA-binding</keyword>
<dbReference type="InterPro" id="IPR011663">
    <property type="entry name" value="UTRA"/>
</dbReference>
<gene>
    <name evidence="5" type="ORF">GGR05_003361</name>
</gene>
<evidence type="ECO:0000256" key="2">
    <source>
        <dbReference type="ARBA" id="ARBA00023125"/>
    </source>
</evidence>
<keyword evidence="1" id="KW-0805">Transcription regulation</keyword>
<dbReference type="InterPro" id="IPR036390">
    <property type="entry name" value="WH_DNA-bd_sf"/>
</dbReference>
<dbReference type="InterPro" id="IPR050679">
    <property type="entry name" value="Bact_HTH_transcr_reg"/>
</dbReference>
<evidence type="ECO:0000313" key="5">
    <source>
        <dbReference type="EMBL" id="MBB3937196.1"/>
    </source>
</evidence>
<evidence type="ECO:0000256" key="3">
    <source>
        <dbReference type="ARBA" id="ARBA00023163"/>
    </source>
</evidence>
<dbReference type="PANTHER" id="PTHR44846:SF1">
    <property type="entry name" value="MANNOSYL-D-GLYCERATE TRANSPORT_METABOLISM SYSTEM REPRESSOR MNGR-RELATED"/>
    <property type="match status" value="1"/>
</dbReference>
<protein>
    <submittedName>
        <fullName evidence="5">GntR family transcriptional regulator</fullName>
    </submittedName>
</protein>
<dbReference type="Gene3D" id="1.10.10.10">
    <property type="entry name" value="Winged helix-like DNA-binding domain superfamily/Winged helix DNA-binding domain"/>
    <property type="match status" value="1"/>
</dbReference>